<keyword evidence="2" id="KW-0472">Membrane</keyword>
<organism evidence="4 5">
    <name type="scientific">Brevibacillus agri</name>
    <dbReference type="NCBI Taxonomy" id="51101"/>
    <lineage>
        <taxon>Bacteria</taxon>
        <taxon>Bacillati</taxon>
        <taxon>Bacillota</taxon>
        <taxon>Bacilli</taxon>
        <taxon>Bacillales</taxon>
        <taxon>Paenibacillaceae</taxon>
        <taxon>Brevibacillus</taxon>
    </lineage>
</organism>
<name>A0A3M8AQ67_9BACL</name>
<feature type="coiled-coil region" evidence="1">
    <location>
        <begin position="36"/>
        <end position="68"/>
    </location>
</feature>
<dbReference type="OrthoDB" id="2649144at2"/>
<evidence type="ECO:0000313" key="4">
    <source>
        <dbReference type="EMBL" id="RNB53332.1"/>
    </source>
</evidence>
<evidence type="ECO:0000256" key="2">
    <source>
        <dbReference type="SAM" id="Phobius"/>
    </source>
</evidence>
<protein>
    <recommendedName>
        <fullName evidence="7">Lipoprotein</fullName>
    </recommendedName>
</protein>
<evidence type="ECO:0000313" key="5">
    <source>
        <dbReference type="Proteomes" id="UP000276178"/>
    </source>
</evidence>
<gene>
    <name evidence="3" type="ORF">BAG01nite_01200</name>
    <name evidence="4" type="ORF">EB820_17240</name>
</gene>
<evidence type="ECO:0000256" key="1">
    <source>
        <dbReference type="SAM" id="Coils"/>
    </source>
</evidence>
<proteinExistence type="predicted"/>
<dbReference type="Proteomes" id="UP000276178">
    <property type="component" value="Unassembled WGS sequence"/>
</dbReference>
<evidence type="ECO:0000313" key="3">
    <source>
        <dbReference type="EMBL" id="GED24018.1"/>
    </source>
</evidence>
<reference evidence="4 5" key="1">
    <citation type="submission" date="2018-10" db="EMBL/GenBank/DDBJ databases">
        <title>Phylogenomics of Brevibacillus.</title>
        <authorList>
            <person name="Dunlap C."/>
        </authorList>
    </citation>
    <scope>NUCLEOTIDE SEQUENCE [LARGE SCALE GENOMIC DNA]</scope>
    <source>
        <strain evidence="4 5">NRRL NRS 1219</strain>
    </source>
</reference>
<evidence type="ECO:0008006" key="7">
    <source>
        <dbReference type="Google" id="ProtNLM"/>
    </source>
</evidence>
<keyword evidence="6" id="KW-1185">Reference proteome</keyword>
<dbReference type="PROSITE" id="PS51257">
    <property type="entry name" value="PROKAR_LIPOPROTEIN"/>
    <property type="match status" value="1"/>
</dbReference>
<feature type="transmembrane region" description="Helical" evidence="2">
    <location>
        <begin position="12"/>
        <end position="34"/>
    </location>
</feature>
<accession>A0A3M8AQ67</accession>
<dbReference type="AlphaFoldDB" id="A0A3M8AQ67"/>
<keyword evidence="2" id="KW-0812">Transmembrane</keyword>
<dbReference type="EMBL" id="BJOD01000001">
    <property type="protein sequence ID" value="GED24018.1"/>
    <property type="molecule type" value="Genomic_DNA"/>
</dbReference>
<dbReference type="EMBL" id="RHHN01000048">
    <property type="protein sequence ID" value="RNB53332.1"/>
    <property type="molecule type" value="Genomic_DNA"/>
</dbReference>
<reference evidence="3 6" key="2">
    <citation type="submission" date="2019-06" db="EMBL/GenBank/DDBJ databases">
        <title>Whole genome shotgun sequence of Brevibacillus agri NBRC 15538.</title>
        <authorList>
            <person name="Hosoyama A."/>
            <person name="Uohara A."/>
            <person name="Ohji S."/>
            <person name="Ichikawa N."/>
        </authorList>
    </citation>
    <scope>NUCLEOTIDE SEQUENCE [LARGE SCALE GENOMIC DNA]</scope>
    <source>
        <strain evidence="3 6">NBRC 15538</strain>
    </source>
</reference>
<keyword evidence="2" id="KW-1133">Transmembrane helix</keyword>
<keyword evidence="1" id="KW-0175">Coiled coil</keyword>
<comment type="caution">
    <text evidence="4">The sequence shown here is derived from an EMBL/GenBank/DDBJ whole genome shotgun (WGS) entry which is preliminary data.</text>
</comment>
<dbReference type="Proteomes" id="UP000317180">
    <property type="component" value="Unassembled WGS sequence"/>
</dbReference>
<sequence length="305" mass="34334">MTKRLKKSEFMMAYMIIITLACGVGGFFFGAHYMKSSIEAEQAAALEAKQKEAEKEKLLREQKLYSEQDFIRFYYAVYAPALELKQAHFDAMANWGSLDQKGRSDALKQLEKLAEQTLKELEKKVPLPTSPLLTQAHANFTNSVRAYLDSMERIRSDQNSNAATPAAIASNLTLSQNSWLTAQEMVYHSVAAWESAYVEKKPMPQTAPATVTAAQWKQYPFHYRTYLAALFMSANKHWDSYNPEDLTARLDLLLASSESQTLGITDVAAAVKVLYATDAVHFGDFKKLNGKLYSVLNTPEIPLYK</sequence>
<evidence type="ECO:0000313" key="6">
    <source>
        <dbReference type="Proteomes" id="UP000317180"/>
    </source>
</evidence>